<dbReference type="Pfam" id="PF13424">
    <property type="entry name" value="TPR_12"/>
    <property type="match status" value="1"/>
</dbReference>
<accession>A0A166D2C7</accession>
<sequence>MDGITEQFSLLSHLQPALHKNFPTSLTLAEQFATIFSNAGIFSNAIDLRVKITEKYKQILGEDHPSTLTSMVNIAASYSALGKYADAEQLERIVLEKRRVLL</sequence>
<reference evidence="1 2" key="1">
    <citation type="journal article" date="2016" name="Mol. Biol. Evol.">
        <title>Comparative Genomics of Early-Diverging Mushroom-Forming Fungi Provides Insights into the Origins of Lignocellulose Decay Capabilities.</title>
        <authorList>
            <person name="Nagy L.G."/>
            <person name="Riley R."/>
            <person name="Tritt A."/>
            <person name="Adam C."/>
            <person name="Daum C."/>
            <person name="Floudas D."/>
            <person name="Sun H."/>
            <person name="Yadav J.S."/>
            <person name="Pangilinan J."/>
            <person name="Larsson K.H."/>
            <person name="Matsuura K."/>
            <person name="Barry K."/>
            <person name="Labutti K."/>
            <person name="Kuo R."/>
            <person name="Ohm R.A."/>
            <person name="Bhattacharya S.S."/>
            <person name="Shirouzu T."/>
            <person name="Yoshinaga Y."/>
            <person name="Martin F.M."/>
            <person name="Grigoriev I.V."/>
            <person name="Hibbett D.S."/>
        </authorList>
    </citation>
    <scope>NUCLEOTIDE SEQUENCE [LARGE SCALE GENOMIC DNA]</scope>
    <source>
        <strain evidence="1 2">HHB10207 ss-3</strain>
    </source>
</reference>
<dbReference type="Gene3D" id="1.25.40.10">
    <property type="entry name" value="Tetratricopeptide repeat domain"/>
    <property type="match status" value="1"/>
</dbReference>
<gene>
    <name evidence="1" type="ORF">SISSUDRAFT_986740</name>
</gene>
<keyword evidence="2" id="KW-1185">Reference proteome</keyword>
<dbReference type="STRING" id="1314776.A0A166D2C7"/>
<dbReference type="EMBL" id="KV428070">
    <property type="protein sequence ID" value="KZT38061.1"/>
    <property type="molecule type" value="Genomic_DNA"/>
</dbReference>
<dbReference type="InterPro" id="IPR011990">
    <property type="entry name" value="TPR-like_helical_dom_sf"/>
</dbReference>
<proteinExistence type="predicted"/>
<dbReference type="InterPro" id="IPR053137">
    <property type="entry name" value="NLR-like"/>
</dbReference>
<evidence type="ECO:0000313" key="2">
    <source>
        <dbReference type="Proteomes" id="UP000076798"/>
    </source>
</evidence>
<evidence type="ECO:0008006" key="3">
    <source>
        <dbReference type="Google" id="ProtNLM"/>
    </source>
</evidence>
<dbReference type="SUPFAM" id="SSF48452">
    <property type="entry name" value="TPR-like"/>
    <property type="match status" value="1"/>
</dbReference>
<dbReference type="Proteomes" id="UP000076798">
    <property type="component" value="Unassembled WGS sequence"/>
</dbReference>
<evidence type="ECO:0000313" key="1">
    <source>
        <dbReference type="EMBL" id="KZT38061.1"/>
    </source>
</evidence>
<dbReference type="PANTHER" id="PTHR46082:SF6">
    <property type="entry name" value="AAA+ ATPASE DOMAIN-CONTAINING PROTEIN-RELATED"/>
    <property type="match status" value="1"/>
</dbReference>
<name>A0A166D2C7_9AGAM</name>
<dbReference type="OrthoDB" id="3038484at2759"/>
<feature type="non-terminal residue" evidence="1">
    <location>
        <position position="102"/>
    </location>
</feature>
<protein>
    <recommendedName>
        <fullName evidence="3">Kinesin light chain</fullName>
    </recommendedName>
</protein>
<dbReference type="AlphaFoldDB" id="A0A166D2C7"/>
<dbReference type="PANTHER" id="PTHR46082">
    <property type="entry name" value="ATP/GTP-BINDING PROTEIN-RELATED"/>
    <property type="match status" value="1"/>
</dbReference>
<organism evidence="1 2">
    <name type="scientific">Sistotremastrum suecicum HHB10207 ss-3</name>
    <dbReference type="NCBI Taxonomy" id="1314776"/>
    <lineage>
        <taxon>Eukaryota</taxon>
        <taxon>Fungi</taxon>
        <taxon>Dikarya</taxon>
        <taxon>Basidiomycota</taxon>
        <taxon>Agaricomycotina</taxon>
        <taxon>Agaricomycetes</taxon>
        <taxon>Sistotremastrales</taxon>
        <taxon>Sistotremastraceae</taxon>
        <taxon>Sistotremastrum</taxon>
    </lineage>
</organism>